<evidence type="ECO:0000313" key="4">
    <source>
        <dbReference type="Proteomes" id="UP001242995"/>
    </source>
</evidence>
<proteinExistence type="predicted"/>
<sequence>MSWLGDLIDDAVHGVENTADAAGSAIEGAAEATGAAIESAVRSAAVDLLNAVLPPMVHAEYGAVRAAAWAAIQVPVQALGLTVAGAKVDETVLAGLVAQKVTDGLSHLKENTHYAQAVNSIKW</sequence>
<name>A0AAW8DDY9_9MICC</name>
<evidence type="ECO:0008006" key="5">
    <source>
        <dbReference type="Google" id="ProtNLM"/>
    </source>
</evidence>
<evidence type="ECO:0000313" key="2">
    <source>
        <dbReference type="EMBL" id="MDQ0180063.1"/>
    </source>
</evidence>
<gene>
    <name evidence="1" type="ORF">J2S90_000224</name>
    <name evidence="2" type="ORF">J2S93_001479</name>
</gene>
<dbReference type="Proteomes" id="UP001230951">
    <property type="component" value="Unassembled WGS sequence"/>
</dbReference>
<evidence type="ECO:0000313" key="3">
    <source>
        <dbReference type="Proteomes" id="UP001230951"/>
    </source>
</evidence>
<keyword evidence="3" id="KW-1185">Reference proteome</keyword>
<organism evidence="1 4">
    <name type="scientific">Arthrobacter bambusae</name>
    <dbReference type="NCBI Taxonomy" id="1338426"/>
    <lineage>
        <taxon>Bacteria</taxon>
        <taxon>Bacillati</taxon>
        <taxon>Actinomycetota</taxon>
        <taxon>Actinomycetes</taxon>
        <taxon>Micrococcales</taxon>
        <taxon>Micrococcaceae</taxon>
        <taxon>Arthrobacter</taxon>
    </lineage>
</organism>
<dbReference type="EMBL" id="JAUSTF010000002">
    <property type="protein sequence ID" value="MDQ0180063.1"/>
    <property type="molecule type" value="Genomic_DNA"/>
</dbReference>
<dbReference type="Proteomes" id="UP001242995">
    <property type="component" value="Unassembled WGS sequence"/>
</dbReference>
<protein>
    <recommendedName>
        <fullName evidence="5">HNH endonuclease</fullName>
    </recommendedName>
</protein>
<evidence type="ECO:0000313" key="1">
    <source>
        <dbReference type="EMBL" id="MDP9903284.1"/>
    </source>
</evidence>
<comment type="caution">
    <text evidence="1">The sequence shown here is derived from an EMBL/GenBank/DDBJ whole genome shotgun (WGS) entry which is preliminary data.</text>
</comment>
<accession>A0AAW8DDY9</accession>
<reference evidence="1 3" key="1">
    <citation type="submission" date="2023-07" db="EMBL/GenBank/DDBJ databases">
        <title>Sorghum-associated microbial communities from plants grown in Nebraska, USA.</title>
        <authorList>
            <person name="Schachtman D."/>
        </authorList>
    </citation>
    <scope>NUCLEOTIDE SEQUENCE</scope>
    <source>
        <strain evidence="1">DS1006</strain>
        <strain evidence="2 3">DS1016</strain>
    </source>
</reference>
<dbReference type="EMBL" id="JAUSRG010000001">
    <property type="protein sequence ID" value="MDP9903284.1"/>
    <property type="molecule type" value="Genomic_DNA"/>
</dbReference>
<dbReference type="AlphaFoldDB" id="A0AAW8DDY9"/>
<dbReference type="RefSeq" id="WP_306958901.1">
    <property type="nucleotide sequence ID" value="NZ_JAUSRG010000001.1"/>
</dbReference>